<feature type="region of interest" description="Disordered" evidence="12">
    <location>
        <begin position="14"/>
        <end position="80"/>
    </location>
</feature>
<dbReference type="GO" id="GO:0006189">
    <property type="term" value="P:'de novo' IMP biosynthetic process"/>
    <property type="evidence" value="ECO:0007669"/>
    <property type="project" value="InterPro"/>
</dbReference>
<gene>
    <name evidence="14" type="ORF">HKI87_02g17090</name>
</gene>
<dbReference type="Gene3D" id="3.30.1490.20">
    <property type="entry name" value="ATP-grasp fold, A domain"/>
    <property type="match status" value="1"/>
</dbReference>
<dbReference type="InterPro" id="IPR054350">
    <property type="entry name" value="PurT/PurK_preATP-grasp"/>
</dbReference>
<dbReference type="PANTHER" id="PTHR11609">
    <property type="entry name" value="PURINE BIOSYNTHESIS PROTEIN 6/7, PUR6/7"/>
    <property type="match status" value="1"/>
</dbReference>
<dbReference type="InterPro" id="IPR000031">
    <property type="entry name" value="PurE_dom"/>
</dbReference>
<evidence type="ECO:0000256" key="6">
    <source>
        <dbReference type="ARBA" id="ARBA00022755"/>
    </source>
</evidence>
<feature type="compositionally biased region" description="Basic residues" evidence="12">
    <location>
        <begin position="53"/>
        <end position="63"/>
    </location>
</feature>
<dbReference type="Pfam" id="PF02222">
    <property type="entry name" value="ATP-grasp"/>
    <property type="match status" value="1"/>
</dbReference>
<feature type="domain" description="ATP-grasp" evidence="13">
    <location>
        <begin position="190"/>
        <end position="385"/>
    </location>
</feature>
<dbReference type="Pfam" id="PF22660">
    <property type="entry name" value="RS_preATP-grasp-like"/>
    <property type="match status" value="1"/>
</dbReference>
<dbReference type="Proteomes" id="UP001472866">
    <property type="component" value="Chromosome 02"/>
</dbReference>
<dbReference type="PANTHER" id="PTHR11609:SF5">
    <property type="entry name" value="PHOSPHORIBOSYLAMINOIMIDAZOLE CARBOXYLASE"/>
    <property type="match status" value="1"/>
</dbReference>
<dbReference type="HAMAP" id="MF_01928">
    <property type="entry name" value="PurK"/>
    <property type="match status" value="1"/>
</dbReference>
<dbReference type="SUPFAM" id="SSF56059">
    <property type="entry name" value="Glutathione synthetase ATP-binding domain-like"/>
    <property type="match status" value="1"/>
</dbReference>
<evidence type="ECO:0000256" key="2">
    <source>
        <dbReference type="ARBA" id="ARBA00004747"/>
    </source>
</evidence>
<keyword evidence="9" id="KW-0456">Lyase</keyword>
<dbReference type="InterPro" id="IPR040686">
    <property type="entry name" value="PurK_C"/>
</dbReference>
<name>A0AAX4P282_9CHLO</name>
<dbReference type="EC" id="4.1.1.21" evidence="4"/>
<comment type="pathway">
    <text evidence="2">Purine metabolism; IMP biosynthesis via de novo pathway; 5-amino-1-(5-phospho-D-ribosyl)imidazole-4-carboxylate from 5-amino-1-(5-phospho-D-ribosyl)imidazole (carboxylase route): step 1/1.</text>
</comment>
<reference evidence="14 15" key="1">
    <citation type="submission" date="2024-03" db="EMBL/GenBank/DDBJ databases">
        <title>Complete genome sequence of the green alga Chloropicon roscoffensis RCC1871.</title>
        <authorList>
            <person name="Lemieux C."/>
            <person name="Pombert J.-F."/>
            <person name="Otis C."/>
            <person name="Turmel M."/>
        </authorList>
    </citation>
    <scope>NUCLEOTIDE SEQUENCE [LARGE SCALE GENOMIC DNA]</scope>
    <source>
        <strain evidence="14 15">RCC1871</strain>
    </source>
</reference>
<dbReference type="InterPro" id="IPR005875">
    <property type="entry name" value="PurK"/>
</dbReference>
<dbReference type="NCBIfam" id="TIGR01161">
    <property type="entry name" value="purK"/>
    <property type="match status" value="1"/>
</dbReference>
<evidence type="ECO:0000256" key="11">
    <source>
        <dbReference type="PROSITE-ProRule" id="PRU00409"/>
    </source>
</evidence>
<dbReference type="AlphaFoldDB" id="A0AAX4P282"/>
<protein>
    <recommendedName>
        <fullName evidence="4">phosphoribosylaminoimidazole carboxylase</fullName>
        <ecNumber evidence="4">4.1.1.21</ecNumber>
    </recommendedName>
    <alternativeName>
        <fullName evidence="10">AIR carboxylase</fullName>
    </alternativeName>
</protein>
<accession>A0AAX4P282</accession>
<dbReference type="InterPro" id="IPR016301">
    <property type="entry name" value="Ade2_fungi/plant"/>
</dbReference>
<dbReference type="SUPFAM" id="SSF51246">
    <property type="entry name" value="Rudiment single hybrid motif"/>
    <property type="match status" value="1"/>
</dbReference>
<dbReference type="SUPFAM" id="SSF52440">
    <property type="entry name" value="PreATP-grasp domain"/>
    <property type="match status" value="1"/>
</dbReference>
<dbReference type="InterPro" id="IPR013815">
    <property type="entry name" value="ATP_grasp_subdomain_1"/>
</dbReference>
<evidence type="ECO:0000256" key="1">
    <source>
        <dbReference type="ARBA" id="ARBA00001244"/>
    </source>
</evidence>
<evidence type="ECO:0000313" key="14">
    <source>
        <dbReference type="EMBL" id="WZN60180.1"/>
    </source>
</evidence>
<evidence type="ECO:0000256" key="4">
    <source>
        <dbReference type="ARBA" id="ARBA00012329"/>
    </source>
</evidence>
<dbReference type="GO" id="GO:0004638">
    <property type="term" value="F:phosphoribosylaminoimidazole carboxylase activity"/>
    <property type="evidence" value="ECO:0007669"/>
    <property type="project" value="UniProtKB-EC"/>
</dbReference>
<dbReference type="InterPro" id="IPR003135">
    <property type="entry name" value="ATP-grasp_carboxylate-amine"/>
</dbReference>
<keyword evidence="5 11" id="KW-0547">Nucleotide-binding</keyword>
<evidence type="ECO:0000256" key="12">
    <source>
        <dbReference type="SAM" id="MobiDB-lite"/>
    </source>
</evidence>
<dbReference type="FunFam" id="3.30.470.20:FF:000037">
    <property type="entry name" value="Phosphoribosylaminoimidazole carboxylase, chloroplastic"/>
    <property type="match status" value="1"/>
</dbReference>
<dbReference type="InterPro" id="IPR033747">
    <property type="entry name" value="PurE_ClassI"/>
</dbReference>
<dbReference type="SUPFAM" id="SSF52255">
    <property type="entry name" value="N5-CAIR mutase (phosphoribosylaminoimidazole carboxylase, PurE)"/>
    <property type="match status" value="1"/>
</dbReference>
<keyword evidence="15" id="KW-1185">Reference proteome</keyword>
<keyword evidence="7" id="KW-0210">Decarboxylase</keyword>
<dbReference type="InterPro" id="IPR016185">
    <property type="entry name" value="PreATP-grasp_dom_sf"/>
</dbReference>
<evidence type="ECO:0000256" key="7">
    <source>
        <dbReference type="ARBA" id="ARBA00022793"/>
    </source>
</evidence>
<evidence type="ECO:0000259" key="13">
    <source>
        <dbReference type="PROSITE" id="PS50975"/>
    </source>
</evidence>
<dbReference type="Gene3D" id="3.30.470.20">
    <property type="entry name" value="ATP-grasp fold, B domain"/>
    <property type="match status" value="1"/>
</dbReference>
<proteinExistence type="inferred from homology"/>
<dbReference type="Pfam" id="PF17769">
    <property type="entry name" value="PurK_C"/>
    <property type="match status" value="1"/>
</dbReference>
<keyword evidence="6" id="KW-0658">Purine biosynthesis</keyword>
<dbReference type="GO" id="GO:0046872">
    <property type="term" value="F:metal ion binding"/>
    <property type="evidence" value="ECO:0007669"/>
    <property type="project" value="InterPro"/>
</dbReference>
<keyword evidence="8 11" id="KW-0067">ATP-binding</keyword>
<dbReference type="SMART" id="SM01001">
    <property type="entry name" value="AIRC"/>
    <property type="match status" value="1"/>
</dbReference>
<evidence type="ECO:0000256" key="3">
    <source>
        <dbReference type="ARBA" id="ARBA00006114"/>
    </source>
</evidence>
<dbReference type="Gene3D" id="3.40.50.1970">
    <property type="match status" value="1"/>
</dbReference>
<evidence type="ECO:0000256" key="9">
    <source>
        <dbReference type="ARBA" id="ARBA00023239"/>
    </source>
</evidence>
<evidence type="ECO:0000256" key="5">
    <source>
        <dbReference type="ARBA" id="ARBA00022741"/>
    </source>
</evidence>
<dbReference type="InterPro" id="IPR011761">
    <property type="entry name" value="ATP-grasp"/>
</dbReference>
<dbReference type="NCBIfam" id="NF004679">
    <property type="entry name" value="PRK06019.1-5"/>
    <property type="match status" value="1"/>
</dbReference>
<evidence type="ECO:0000313" key="15">
    <source>
        <dbReference type="Proteomes" id="UP001472866"/>
    </source>
</evidence>
<dbReference type="Pfam" id="PF00731">
    <property type="entry name" value="AIRC"/>
    <property type="match status" value="1"/>
</dbReference>
<dbReference type="InterPro" id="IPR011054">
    <property type="entry name" value="Rudment_hybrid_motif"/>
</dbReference>
<dbReference type="NCBIfam" id="TIGR01162">
    <property type="entry name" value="purE"/>
    <property type="match status" value="1"/>
</dbReference>
<evidence type="ECO:0000256" key="10">
    <source>
        <dbReference type="ARBA" id="ARBA00031607"/>
    </source>
</evidence>
<dbReference type="Gene3D" id="3.40.50.20">
    <property type="match status" value="1"/>
</dbReference>
<dbReference type="EMBL" id="CP151502">
    <property type="protein sequence ID" value="WZN60180.1"/>
    <property type="molecule type" value="Genomic_DNA"/>
</dbReference>
<comment type="catalytic activity">
    <reaction evidence="1">
        <text>5-amino-1-(5-phospho-D-ribosyl)imidazole-4-carboxylate + H(+) = 5-amino-1-(5-phospho-beta-D-ribosyl)imidazole + CO2</text>
        <dbReference type="Rhea" id="RHEA:10792"/>
        <dbReference type="ChEBI" id="CHEBI:15378"/>
        <dbReference type="ChEBI" id="CHEBI:16526"/>
        <dbReference type="ChEBI" id="CHEBI:77657"/>
        <dbReference type="ChEBI" id="CHEBI:137981"/>
        <dbReference type="EC" id="4.1.1.21"/>
    </reaction>
</comment>
<sequence length="652" mass="69576">MATIDLAAQRCSGTRYRSGAARTREWSKPRRRPSRNVLARSTRQQVDGERSRSGKRSGGRKGVRPTTAPRALAEKPTGEAGVTLPRTAKVGVLGGGQLGRMFALAAARLGVEVLVLDPTPVAPAAVAAKQVPGSFRDADAILEFAKQVDVLTVEIEHINTDALQLAADAGVDVQPLPSTLKIIQDKFAQKEHLERFGVPLPPFMKVGLDSGSRQEVGRALGFPMMLKSRYLAYDGKGNYVVETEEDFEAGVRALTENLDEHQKAEGLYAEGWVPFVKELAVMVARDRDGNVITYPVVETHHKDSILAELECPAPIPPEVQARAREVAHLAISKFEGAGVFGVELFFLQDGGILLNEIAPRPHNSGHYTIEACVTSQYEQHVRAVLGWPLGDTSLTCGGCSMINILGEASGEDGAEIADALINRALPVPGAYPHWYGKEGVKPGRKIGHITVTGSSLADAVAKKDRVLGRMAAEEPEGAEGKGPTQVAVIMGSDSDLYVMKKAAEVLADFGVPTEVTIVSAHRTPERMFDFARNAHKRGIKAIIAGAGGAAHLPGMVASMTPLPVVGVPVIPKGAPLDGMDSLLSIVQMPGGIPVATVAINNAKNAGLLAARIIGASDPAVREKMEAYQNGLKQMVEKKAARLEDEGWEKYEV</sequence>
<organism evidence="14 15">
    <name type="scientific">Chloropicon roscoffensis</name>
    <dbReference type="NCBI Taxonomy" id="1461544"/>
    <lineage>
        <taxon>Eukaryota</taxon>
        <taxon>Viridiplantae</taxon>
        <taxon>Chlorophyta</taxon>
        <taxon>Chloropicophyceae</taxon>
        <taxon>Chloropicales</taxon>
        <taxon>Chloropicaceae</taxon>
        <taxon>Chloropicon</taxon>
    </lineage>
</organism>
<dbReference type="HAMAP" id="MF_01929">
    <property type="entry name" value="PurE_classI"/>
    <property type="match status" value="1"/>
</dbReference>
<comment type="similarity">
    <text evidence="3">In the C-terminal section; belongs to the AIR carboxylase family. Class I subfamily.</text>
</comment>
<evidence type="ECO:0000256" key="8">
    <source>
        <dbReference type="ARBA" id="ARBA00022840"/>
    </source>
</evidence>
<dbReference type="GO" id="GO:0005524">
    <property type="term" value="F:ATP binding"/>
    <property type="evidence" value="ECO:0007669"/>
    <property type="project" value="UniProtKB-UniRule"/>
</dbReference>
<dbReference type="PROSITE" id="PS50975">
    <property type="entry name" value="ATP_GRASP"/>
    <property type="match status" value="1"/>
</dbReference>
<dbReference type="PIRSF" id="PIRSF001340">
    <property type="entry name" value="AIR_carboxylase"/>
    <property type="match status" value="1"/>
</dbReference>